<evidence type="ECO:0000256" key="1">
    <source>
        <dbReference type="PROSITE-ProRule" id="PRU00339"/>
    </source>
</evidence>
<organism evidence="3">
    <name type="scientific">Melanopsichium pennsylvanicum 4</name>
    <dbReference type="NCBI Taxonomy" id="1398559"/>
    <lineage>
        <taxon>Eukaryota</taxon>
        <taxon>Fungi</taxon>
        <taxon>Dikarya</taxon>
        <taxon>Basidiomycota</taxon>
        <taxon>Ustilaginomycotina</taxon>
        <taxon>Ustilaginomycetes</taxon>
        <taxon>Ustilaginales</taxon>
        <taxon>Ustilaginaceae</taxon>
        <taxon>Melanopsichium</taxon>
    </lineage>
</organism>
<dbReference type="GO" id="GO:0005829">
    <property type="term" value="C:cytosol"/>
    <property type="evidence" value="ECO:0007669"/>
    <property type="project" value="TreeGrafter"/>
</dbReference>
<dbReference type="EMBL" id="HG529586">
    <property type="protein sequence ID" value="CDI53652.1"/>
    <property type="molecule type" value="Genomic_DNA"/>
</dbReference>
<feature type="compositionally biased region" description="Basic and acidic residues" evidence="2">
    <location>
        <begin position="90"/>
        <end position="105"/>
    </location>
</feature>
<dbReference type="SMART" id="SM00028">
    <property type="entry name" value="TPR"/>
    <property type="match status" value="3"/>
</dbReference>
<dbReference type="PROSITE" id="PS50005">
    <property type="entry name" value="TPR"/>
    <property type="match status" value="1"/>
</dbReference>
<feature type="repeat" description="TPR" evidence="1">
    <location>
        <begin position="113"/>
        <end position="146"/>
    </location>
</feature>
<dbReference type="InterPro" id="IPR050754">
    <property type="entry name" value="FKBP4/5/8-like"/>
</dbReference>
<accession>A0A077R493</accession>
<dbReference type="PANTHER" id="PTHR46512">
    <property type="entry name" value="PEPTIDYLPROLYL ISOMERASE"/>
    <property type="match status" value="1"/>
</dbReference>
<sequence length="233" mass="25780">MTSSSCKSSITADDREHILVTGLQHKSRGNSCFKNGDMKSALASYHHAVLHLSGLESRGILDLVSGTSGKHEKPDNLCSDSKNEDESEPNGDRGNRQKLGEGLKQGESEKELSLVYSNMAACYLKLKKFDRAVECSEKALKSDSKNVKAKFRKAQALRQAGDMYKAKSFLETTIDGLKNDKSKQNTQAAIVEEFENELAMVVKTIETKEVMGRNKWKGFLGRNPKVFDVSKQG</sequence>
<dbReference type="SUPFAM" id="SSF48452">
    <property type="entry name" value="TPR-like"/>
    <property type="match status" value="1"/>
</dbReference>
<dbReference type="GO" id="GO:0005740">
    <property type="term" value="C:mitochondrial envelope"/>
    <property type="evidence" value="ECO:0007669"/>
    <property type="project" value="TreeGrafter"/>
</dbReference>
<dbReference type="GO" id="GO:0043066">
    <property type="term" value="P:negative regulation of apoptotic process"/>
    <property type="evidence" value="ECO:0007669"/>
    <property type="project" value="TreeGrafter"/>
</dbReference>
<dbReference type="InterPro" id="IPR019734">
    <property type="entry name" value="TPR_rpt"/>
</dbReference>
<dbReference type="GO" id="GO:0012505">
    <property type="term" value="C:endomembrane system"/>
    <property type="evidence" value="ECO:0007669"/>
    <property type="project" value="TreeGrafter"/>
</dbReference>
<dbReference type="GO" id="GO:0044183">
    <property type="term" value="F:protein folding chaperone"/>
    <property type="evidence" value="ECO:0007669"/>
    <property type="project" value="TreeGrafter"/>
</dbReference>
<dbReference type="Pfam" id="PF13181">
    <property type="entry name" value="TPR_8"/>
    <property type="match status" value="1"/>
</dbReference>
<keyword evidence="1" id="KW-0802">TPR repeat</keyword>
<evidence type="ECO:0000313" key="3">
    <source>
        <dbReference type="EMBL" id="CDI53652.1"/>
    </source>
</evidence>
<proteinExistence type="predicted"/>
<dbReference type="Gene3D" id="1.25.40.10">
    <property type="entry name" value="Tetratricopeptide repeat domain"/>
    <property type="match status" value="1"/>
</dbReference>
<protein>
    <submittedName>
        <fullName evidence="3">Tpr-like protein</fullName>
    </submittedName>
</protein>
<name>A0A077R493_9BASI</name>
<evidence type="ECO:0000256" key="2">
    <source>
        <dbReference type="SAM" id="MobiDB-lite"/>
    </source>
</evidence>
<dbReference type="PANTHER" id="PTHR46512:SF1">
    <property type="entry name" value="PEPTIDYLPROLYL ISOMERASE"/>
    <property type="match status" value="1"/>
</dbReference>
<reference evidence="3" key="1">
    <citation type="journal article" date="2014" name="Genome Biol. Evol.">
        <title>Gene Loss Rather Than Gene Gain Is Associated with a Host Jump from Monocots to Dicots in the Smut Fungus Melanopsichium pennsylvanicum.</title>
        <authorList>
            <person name="Sharma R."/>
            <person name="Mishra B."/>
            <person name="Runge F."/>
            <person name="Thines M."/>
        </authorList>
    </citation>
    <scope>NUCLEOTIDE SEQUENCE</scope>
    <source>
        <strain evidence="3">4</strain>
    </source>
</reference>
<feature type="region of interest" description="Disordered" evidence="2">
    <location>
        <begin position="66"/>
        <end position="105"/>
    </location>
</feature>
<dbReference type="GO" id="GO:0016020">
    <property type="term" value="C:membrane"/>
    <property type="evidence" value="ECO:0007669"/>
    <property type="project" value="TreeGrafter"/>
</dbReference>
<dbReference type="AlphaFoldDB" id="A0A077R493"/>
<dbReference type="InterPro" id="IPR011990">
    <property type="entry name" value="TPR-like_helical_dom_sf"/>
</dbReference>